<comment type="caution">
    <text evidence="2">The sequence shown here is derived from an EMBL/GenBank/DDBJ whole genome shotgun (WGS) entry which is preliminary data.</text>
</comment>
<name>A0A844ZEE7_9SPHN</name>
<evidence type="ECO:0000313" key="3">
    <source>
        <dbReference type="Proteomes" id="UP000433104"/>
    </source>
</evidence>
<dbReference type="EMBL" id="WTYW01000001">
    <property type="protein sequence ID" value="MXO85633.1"/>
    <property type="molecule type" value="Genomic_DNA"/>
</dbReference>
<dbReference type="Proteomes" id="UP000433104">
    <property type="component" value="Unassembled WGS sequence"/>
</dbReference>
<dbReference type="OrthoDB" id="9776737at2"/>
<dbReference type="AlphaFoldDB" id="A0A844ZEE7"/>
<keyword evidence="1" id="KW-0472">Membrane</keyword>
<reference evidence="2 3" key="1">
    <citation type="submission" date="2019-12" db="EMBL/GenBank/DDBJ databases">
        <title>Genomic-based taxomic classification of the family Erythrobacteraceae.</title>
        <authorList>
            <person name="Xu L."/>
        </authorList>
    </citation>
    <scope>NUCLEOTIDE SEQUENCE [LARGE SCALE GENOMIC DNA]</scope>
    <source>
        <strain evidence="2 3">MCCC 1A09962</strain>
    </source>
</reference>
<feature type="transmembrane region" description="Helical" evidence="1">
    <location>
        <begin position="170"/>
        <end position="192"/>
    </location>
</feature>
<accession>A0A844ZEE7</accession>
<keyword evidence="1" id="KW-1133">Transmembrane helix</keyword>
<dbReference type="RefSeq" id="WP_160682015.1">
    <property type="nucleotide sequence ID" value="NZ_WTYW01000001.1"/>
</dbReference>
<proteinExistence type="predicted"/>
<evidence type="ECO:0000256" key="1">
    <source>
        <dbReference type="SAM" id="Phobius"/>
    </source>
</evidence>
<keyword evidence="3" id="KW-1185">Reference proteome</keyword>
<sequence length="198" mass="20458">MDQGSHGHSANRRDPLFATVIIAGLVFVALVVWKLVPLPKVAALTAGLFCIARTGWFASCSRGVSLGIGVAAGAIFLLAPLGSVTAWQVTGAAFFLAAGWQLAAAMREPETGRMRLAAAGVALGAGSSLLPVLIPLAAAPILAFAVLRYLAGRRRLVASRRGAPVPGISLWEAVIWLGIVPVAIYVAAMTLLPNIVKS</sequence>
<organism evidence="2 3">
    <name type="scientific">Parapontixanthobacter aurantiacus</name>
    <dbReference type="NCBI Taxonomy" id="1463599"/>
    <lineage>
        <taxon>Bacteria</taxon>
        <taxon>Pseudomonadati</taxon>
        <taxon>Pseudomonadota</taxon>
        <taxon>Alphaproteobacteria</taxon>
        <taxon>Sphingomonadales</taxon>
        <taxon>Erythrobacteraceae</taxon>
        <taxon>Parapontixanthobacter</taxon>
    </lineage>
</organism>
<feature type="transmembrane region" description="Helical" evidence="1">
    <location>
        <begin position="56"/>
        <end position="79"/>
    </location>
</feature>
<evidence type="ECO:0000313" key="2">
    <source>
        <dbReference type="EMBL" id="MXO85633.1"/>
    </source>
</evidence>
<protein>
    <submittedName>
        <fullName evidence="2">Uncharacterized protein</fullName>
    </submittedName>
</protein>
<feature type="transmembrane region" description="Helical" evidence="1">
    <location>
        <begin position="16"/>
        <end position="36"/>
    </location>
</feature>
<feature type="transmembrane region" description="Helical" evidence="1">
    <location>
        <begin position="117"/>
        <end position="150"/>
    </location>
</feature>
<feature type="transmembrane region" description="Helical" evidence="1">
    <location>
        <begin position="85"/>
        <end position="105"/>
    </location>
</feature>
<keyword evidence="1" id="KW-0812">Transmembrane</keyword>
<gene>
    <name evidence="2" type="ORF">GRI38_06270</name>
</gene>